<dbReference type="EMBL" id="SZWF01000004">
    <property type="protein sequence ID" value="KAA9394918.1"/>
    <property type="molecule type" value="Genomic_DNA"/>
</dbReference>
<keyword evidence="2" id="KW-1003">Cell membrane</keyword>
<feature type="transmembrane region" description="Helical" evidence="6">
    <location>
        <begin position="358"/>
        <end position="379"/>
    </location>
</feature>
<keyword evidence="5 6" id="KW-0472">Membrane</keyword>
<feature type="transmembrane region" description="Helical" evidence="6">
    <location>
        <begin position="138"/>
        <end position="160"/>
    </location>
</feature>
<sequence>MNQLKAAPPDHSSRIYLFTGVYAAVLYTVLLVAPVIAGPLIVKFGLSPAQVGLLFSLELGAFSLATVPAYLWLTRVPLTVSVTVCTIIIAIGHVVSGFVTDFGLLLVTRVVTSLAAGSITVVLLALGPRTRNPGRAFGIFVVAQLVMGAAILALFPLIYAGADVSAIYWTLAGLTAVCLAFVPALRGISLSVPTAGGHTRLDPAKRTRFFAGLAAILLFYVALSGIWSFMGQIAIGSGAEEGPVATVLAIATAAGIVSALVATVMGESPRRGLYLILGLAGMAVSVLLLLGSGALVVFVIAAVLFKFAWTFVLPYLLSGVSALGGGAQTMNTTNLMIGGGFAIGPIISGWLVQTSGGYSSMIWFAVVCLIASLGCAWVLSSGRLIEPAPEKTGPTAA</sequence>
<evidence type="ECO:0000256" key="5">
    <source>
        <dbReference type="ARBA" id="ARBA00023136"/>
    </source>
</evidence>
<dbReference type="Proteomes" id="UP000325957">
    <property type="component" value="Unassembled WGS sequence"/>
</dbReference>
<feature type="transmembrane region" description="Helical" evidence="6">
    <location>
        <begin position="106"/>
        <end position="126"/>
    </location>
</feature>
<accession>A0A5J5KZX3</accession>
<dbReference type="Gene3D" id="1.20.1250.20">
    <property type="entry name" value="MFS general substrate transporter like domains"/>
    <property type="match status" value="2"/>
</dbReference>
<keyword evidence="3 6" id="KW-0812">Transmembrane</keyword>
<evidence type="ECO:0000313" key="7">
    <source>
        <dbReference type="EMBL" id="KAA9394918.1"/>
    </source>
</evidence>
<dbReference type="GO" id="GO:0005886">
    <property type="term" value="C:plasma membrane"/>
    <property type="evidence" value="ECO:0007669"/>
    <property type="project" value="UniProtKB-SubCell"/>
</dbReference>
<dbReference type="InterPro" id="IPR011701">
    <property type="entry name" value="MFS"/>
</dbReference>
<dbReference type="InterPro" id="IPR036259">
    <property type="entry name" value="MFS_trans_sf"/>
</dbReference>
<evidence type="ECO:0000256" key="4">
    <source>
        <dbReference type="ARBA" id="ARBA00022989"/>
    </source>
</evidence>
<feature type="transmembrane region" description="Helical" evidence="6">
    <location>
        <begin position="21"/>
        <end position="41"/>
    </location>
</feature>
<name>A0A5J5KZX3_9MICC</name>
<evidence type="ECO:0000256" key="3">
    <source>
        <dbReference type="ARBA" id="ARBA00022692"/>
    </source>
</evidence>
<dbReference type="PANTHER" id="PTHR43124">
    <property type="entry name" value="PURINE EFFLUX PUMP PBUE"/>
    <property type="match status" value="1"/>
</dbReference>
<dbReference type="RefSeq" id="WP_158033229.1">
    <property type="nucleotide sequence ID" value="NZ_ML708613.1"/>
</dbReference>
<evidence type="ECO:0000256" key="1">
    <source>
        <dbReference type="ARBA" id="ARBA00004651"/>
    </source>
</evidence>
<feature type="transmembrane region" description="Helical" evidence="6">
    <location>
        <begin position="53"/>
        <end position="73"/>
    </location>
</feature>
<dbReference type="PANTHER" id="PTHR43124:SF10">
    <property type="entry name" value="PURINE EFFLUX PUMP PBUE"/>
    <property type="match status" value="1"/>
</dbReference>
<feature type="transmembrane region" description="Helical" evidence="6">
    <location>
        <begin position="166"/>
        <end position="188"/>
    </location>
</feature>
<protein>
    <submittedName>
        <fullName evidence="7">MFS transporter</fullName>
    </submittedName>
</protein>
<feature type="transmembrane region" description="Helical" evidence="6">
    <location>
        <begin position="274"/>
        <end position="301"/>
    </location>
</feature>
<proteinExistence type="predicted"/>
<dbReference type="SUPFAM" id="SSF103473">
    <property type="entry name" value="MFS general substrate transporter"/>
    <property type="match status" value="1"/>
</dbReference>
<feature type="transmembrane region" description="Helical" evidence="6">
    <location>
        <begin position="80"/>
        <end position="100"/>
    </location>
</feature>
<comment type="subcellular location">
    <subcellularLocation>
        <location evidence="1">Cell membrane</location>
        <topology evidence="1">Multi-pass membrane protein</topology>
    </subcellularLocation>
</comment>
<reference evidence="7 8" key="1">
    <citation type="submission" date="2019-05" db="EMBL/GenBank/DDBJ databases">
        <title>Kocuria coralli sp. nov., a novel actinobacterium isolated from coral reef seawater.</title>
        <authorList>
            <person name="Li J."/>
        </authorList>
    </citation>
    <scope>NUCLEOTIDE SEQUENCE [LARGE SCALE GENOMIC DNA]</scope>
    <source>
        <strain evidence="7 8">SCSIO 13007</strain>
    </source>
</reference>
<feature type="transmembrane region" description="Helical" evidence="6">
    <location>
        <begin position="209"/>
        <end position="230"/>
    </location>
</feature>
<keyword evidence="4 6" id="KW-1133">Transmembrane helix</keyword>
<gene>
    <name evidence="7" type="ORF">FCK90_05165</name>
</gene>
<organism evidence="7 8">
    <name type="scientific">Kocuria coralli</name>
    <dbReference type="NCBI Taxonomy" id="1461025"/>
    <lineage>
        <taxon>Bacteria</taxon>
        <taxon>Bacillati</taxon>
        <taxon>Actinomycetota</taxon>
        <taxon>Actinomycetes</taxon>
        <taxon>Micrococcales</taxon>
        <taxon>Micrococcaceae</taxon>
        <taxon>Kocuria</taxon>
    </lineage>
</organism>
<keyword evidence="8" id="KW-1185">Reference proteome</keyword>
<feature type="transmembrane region" description="Helical" evidence="6">
    <location>
        <begin position="242"/>
        <end position="262"/>
    </location>
</feature>
<comment type="caution">
    <text evidence="7">The sequence shown here is derived from an EMBL/GenBank/DDBJ whole genome shotgun (WGS) entry which is preliminary data.</text>
</comment>
<evidence type="ECO:0000256" key="2">
    <source>
        <dbReference type="ARBA" id="ARBA00022475"/>
    </source>
</evidence>
<dbReference type="GO" id="GO:0022857">
    <property type="term" value="F:transmembrane transporter activity"/>
    <property type="evidence" value="ECO:0007669"/>
    <property type="project" value="InterPro"/>
</dbReference>
<feature type="transmembrane region" description="Helical" evidence="6">
    <location>
        <begin position="334"/>
        <end position="352"/>
    </location>
</feature>
<evidence type="ECO:0000313" key="8">
    <source>
        <dbReference type="Proteomes" id="UP000325957"/>
    </source>
</evidence>
<evidence type="ECO:0000256" key="6">
    <source>
        <dbReference type="SAM" id="Phobius"/>
    </source>
</evidence>
<dbReference type="AlphaFoldDB" id="A0A5J5KZX3"/>
<dbReference type="Pfam" id="PF07690">
    <property type="entry name" value="MFS_1"/>
    <property type="match status" value="1"/>
</dbReference>
<dbReference type="InterPro" id="IPR050189">
    <property type="entry name" value="MFS_Efflux_Transporters"/>
</dbReference>
<dbReference type="OrthoDB" id="5869542at2"/>